<comment type="caution">
    <text evidence="1">The sequence shown here is derived from an EMBL/GenBank/DDBJ whole genome shotgun (WGS) entry which is preliminary data.</text>
</comment>
<reference evidence="1 2" key="2">
    <citation type="submission" date="2017-12" db="EMBL/GenBank/DDBJ databases">
        <title>Genome sequence of Rhizobium sullae HCNT1 isolated from Sulla coronaria nodules and featuring peculiar denitrification phenotypes.</title>
        <authorList>
            <person name="De Diego-Diaz B."/>
            <person name="Treu L."/>
            <person name="Campanaro S."/>
            <person name="Da Silva Duarte V."/>
            <person name="Basaglia M."/>
            <person name="Favaro L."/>
            <person name="Casella S."/>
            <person name="Squartini A."/>
        </authorList>
    </citation>
    <scope>NUCLEOTIDE SEQUENCE [LARGE SCALE GENOMIC DNA]</scope>
    <source>
        <strain evidence="1 2">HCNT1</strain>
    </source>
</reference>
<proteinExistence type="predicted"/>
<reference evidence="1 2" key="1">
    <citation type="submission" date="2017-11" db="EMBL/GenBank/DDBJ databases">
        <authorList>
            <person name="Han C.G."/>
        </authorList>
    </citation>
    <scope>NUCLEOTIDE SEQUENCE [LARGE SCALE GENOMIC DNA]</scope>
    <source>
        <strain evidence="1 2">HCNT1</strain>
    </source>
</reference>
<evidence type="ECO:0000313" key="1">
    <source>
        <dbReference type="EMBL" id="PKA40428.1"/>
    </source>
</evidence>
<gene>
    <name evidence="1" type="ORF">CWR43_28010</name>
</gene>
<accession>A0A2N0D310</accession>
<dbReference type="EMBL" id="PIQN01000022">
    <property type="protein sequence ID" value="PKA40428.1"/>
    <property type="molecule type" value="Genomic_DNA"/>
</dbReference>
<dbReference type="RefSeq" id="WP_100772671.1">
    <property type="nucleotide sequence ID" value="NZ_PIQN01000022.1"/>
</dbReference>
<protein>
    <submittedName>
        <fullName evidence="1">Uncharacterized protein</fullName>
    </submittedName>
</protein>
<evidence type="ECO:0000313" key="2">
    <source>
        <dbReference type="Proteomes" id="UP000232164"/>
    </source>
</evidence>
<sequence length="151" mass="17046">MGCDIHCYAERRNGKKFAKVKCDAFGDRSYGTFGFLADVRNYSDVPPIAERRGFPNDASSGVLGSYQGWGSDAHSPSWLRVDELEAFDYDRPVEDRRVTRQTSWGLDGGCTAEAGGGKMTTYREFLGEWFFKDIAKLREAGADRIVFWFDN</sequence>
<dbReference type="AlphaFoldDB" id="A0A2N0D310"/>
<dbReference type="Proteomes" id="UP000232164">
    <property type="component" value="Unassembled WGS sequence"/>
</dbReference>
<name>A0A2N0D310_RHISU</name>
<organism evidence="1 2">
    <name type="scientific">Rhizobium sullae</name>
    <name type="common">Rhizobium hedysari</name>
    <dbReference type="NCBI Taxonomy" id="50338"/>
    <lineage>
        <taxon>Bacteria</taxon>
        <taxon>Pseudomonadati</taxon>
        <taxon>Pseudomonadota</taxon>
        <taxon>Alphaproteobacteria</taxon>
        <taxon>Hyphomicrobiales</taxon>
        <taxon>Rhizobiaceae</taxon>
        <taxon>Rhizobium/Agrobacterium group</taxon>
        <taxon>Rhizobium</taxon>
    </lineage>
</organism>